<dbReference type="Gene3D" id="1.10.720.160">
    <property type="match status" value="1"/>
</dbReference>
<evidence type="ECO:0000259" key="1">
    <source>
        <dbReference type="Pfam" id="PF01869"/>
    </source>
</evidence>
<dbReference type="Gene3D" id="3.30.420.40">
    <property type="match status" value="2"/>
</dbReference>
<dbReference type="EMBL" id="JBCDNA010000001">
    <property type="protein sequence ID" value="MEL4455298.1"/>
    <property type="molecule type" value="Genomic_DNA"/>
</dbReference>
<dbReference type="InterPro" id="IPR002731">
    <property type="entry name" value="ATPase_BadF"/>
</dbReference>
<sequence>MILVADSGSTKTNWIAINEKGETYFKIDTDGLNPAVFTKKTLYDRIITKEELRDIKDEVKEIYFYGAGCGTQNAVQFLKTIFEDIFTNAHIEIYEDTIAAVKSLQTDTPGVVCILGTGSNCSYFDGKETHQKIVSLGYILMDSASGNYYGKQIIKDHAYGKMPEDLAIKFEAQYDLRPDVIKENLYKRDNPNTYLANVGRFLIENKESDYAQKIIKDGLRFFVENQILQFEESKDVPIYFVGSIAHFLQDEIVEVLQEYNLTLGKIVRHPIMTLAAVHASKLTK</sequence>
<comment type="caution">
    <text evidence="2">The sequence shown here is derived from an EMBL/GenBank/DDBJ whole genome shotgun (WGS) entry which is preliminary data.</text>
</comment>
<dbReference type="CDD" id="cd24079">
    <property type="entry name" value="ASKHA_NBD_PG1100-like"/>
    <property type="match status" value="1"/>
</dbReference>
<dbReference type="Pfam" id="PF01869">
    <property type="entry name" value="BcrAD_BadFG"/>
    <property type="match status" value="1"/>
</dbReference>
<protein>
    <submittedName>
        <fullName evidence="2">BadF/BadG/BcrA/BcrD ATPase family protein</fullName>
    </submittedName>
</protein>
<gene>
    <name evidence="2" type="ORF">AABB81_05285</name>
</gene>
<keyword evidence="3" id="KW-1185">Reference proteome</keyword>
<proteinExistence type="predicted"/>
<accession>A0ABU9KYM6</accession>
<dbReference type="SUPFAM" id="SSF53067">
    <property type="entry name" value="Actin-like ATPase domain"/>
    <property type="match status" value="2"/>
</dbReference>
<evidence type="ECO:0000313" key="2">
    <source>
        <dbReference type="EMBL" id="MEL4455298.1"/>
    </source>
</evidence>
<reference evidence="2 3" key="1">
    <citation type="submission" date="2024-04" db="EMBL/GenBank/DDBJ databases">
        <title>whole genome sequencing of Lutimonas vermicola strain IMCC1616.</title>
        <authorList>
            <person name="Bae S.S."/>
        </authorList>
    </citation>
    <scope>NUCLEOTIDE SEQUENCE [LARGE SCALE GENOMIC DNA]</scope>
    <source>
        <strain evidence="2 3">IMCC1616</strain>
    </source>
</reference>
<dbReference type="Proteomes" id="UP001474120">
    <property type="component" value="Unassembled WGS sequence"/>
</dbReference>
<organism evidence="2 3">
    <name type="scientific">Lutimonas vermicola</name>
    <dbReference type="NCBI Taxonomy" id="414288"/>
    <lineage>
        <taxon>Bacteria</taxon>
        <taxon>Pseudomonadati</taxon>
        <taxon>Bacteroidota</taxon>
        <taxon>Flavobacteriia</taxon>
        <taxon>Flavobacteriales</taxon>
        <taxon>Flavobacteriaceae</taxon>
        <taxon>Lutimonas</taxon>
    </lineage>
</organism>
<dbReference type="InterPro" id="IPR043129">
    <property type="entry name" value="ATPase_NBD"/>
</dbReference>
<feature type="domain" description="ATPase BadF/BadG/BcrA/BcrD type" evidence="1">
    <location>
        <begin position="6"/>
        <end position="273"/>
    </location>
</feature>
<dbReference type="RefSeq" id="WP_342159112.1">
    <property type="nucleotide sequence ID" value="NZ_JBCDNA010000001.1"/>
</dbReference>
<evidence type="ECO:0000313" key="3">
    <source>
        <dbReference type="Proteomes" id="UP001474120"/>
    </source>
</evidence>
<name>A0ABU9KYM6_9FLAO</name>